<feature type="compositionally biased region" description="Polar residues" evidence="2">
    <location>
        <begin position="146"/>
        <end position="159"/>
    </location>
</feature>
<gene>
    <name evidence="5" type="ORF">G7Y89_g6260</name>
</gene>
<dbReference type="InterPro" id="IPR016195">
    <property type="entry name" value="Pol/histidinol_Pase-like"/>
</dbReference>
<dbReference type="CDD" id="cd16454">
    <property type="entry name" value="RING-H2_PA-TM-RING"/>
    <property type="match status" value="1"/>
</dbReference>
<keyword evidence="3" id="KW-0472">Membrane</keyword>
<dbReference type="SUPFAM" id="SSF57850">
    <property type="entry name" value="RING/U-box"/>
    <property type="match status" value="1"/>
</dbReference>
<dbReference type="GO" id="GO:0005737">
    <property type="term" value="C:cytoplasm"/>
    <property type="evidence" value="ECO:0007669"/>
    <property type="project" value="TreeGrafter"/>
</dbReference>
<keyword evidence="1" id="KW-0863">Zinc-finger</keyword>
<dbReference type="InterPro" id="IPR013083">
    <property type="entry name" value="Znf_RING/FYVE/PHD"/>
</dbReference>
<dbReference type="EMBL" id="JAAMPI010000402">
    <property type="protein sequence ID" value="KAF4631864.1"/>
    <property type="molecule type" value="Genomic_DNA"/>
</dbReference>
<feature type="region of interest" description="Disordered" evidence="2">
    <location>
        <begin position="86"/>
        <end position="159"/>
    </location>
</feature>
<feature type="compositionally biased region" description="Basic and acidic residues" evidence="2">
    <location>
        <begin position="124"/>
        <end position="144"/>
    </location>
</feature>
<evidence type="ECO:0000256" key="2">
    <source>
        <dbReference type="SAM" id="MobiDB-lite"/>
    </source>
</evidence>
<organism evidence="5 6">
    <name type="scientific">Cudoniella acicularis</name>
    <dbReference type="NCBI Taxonomy" id="354080"/>
    <lineage>
        <taxon>Eukaryota</taxon>
        <taxon>Fungi</taxon>
        <taxon>Dikarya</taxon>
        <taxon>Ascomycota</taxon>
        <taxon>Pezizomycotina</taxon>
        <taxon>Leotiomycetes</taxon>
        <taxon>Helotiales</taxon>
        <taxon>Tricladiaceae</taxon>
        <taxon>Cudoniella</taxon>
    </lineage>
</organism>
<evidence type="ECO:0000259" key="4">
    <source>
        <dbReference type="PROSITE" id="PS50089"/>
    </source>
</evidence>
<feature type="compositionally biased region" description="Basic residues" evidence="2">
    <location>
        <begin position="95"/>
        <end position="107"/>
    </location>
</feature>
<keyword evidence="6" id="KW-1185">Reference proteome</keyword>
<feature type="compositionally biased region" description="Polar residues" evidence="2">
    <location>
        <begin position="297"/>
        <end position="311"/>
    </location>
</feature>
<dbReference type="GO" id="GO:0061630">
    <property type="term" value="F:ubiquitin protein ligase activity"/>
    <property type="evidence" value="ECO:0007669"/>
    <property type="project" value="TreeGrafter"/>
</dbReference>
<keyword evidence="1" id="KW-0479">Metal-binding</keyword>
<dbReference type="PANTHER" id="PTHR22765">
    <property type="entry name" value="RING FINGER AND PROTEASE ASSOCIATED DOMAIN-CONTAINING"/>
    <property type="match status" value="1"/>
</dbReference>
<accession>A0A8H4RKT2</accession>
<dbReference type="SMART" id="SM00184">
    <property type="entry name" value="RING"/>
    <property type="match status" value="1"/>
</dbReference>
<evidence type="ECO:0000313" key="6">
    <source>
        <dbReference type="Proteomes" id="UP000566819"/>
    </source>
</evidence>
<keyword evidence="1" id="KW-0862">Zinc</keyword>
<dbReference type="OrthoDB" id="4652505at2759"/>
<feature type="domain" description="RING-type" evidence="4">
    <location>
        <begin position="163"/>
        <end position="205"/>
    </location>
</feature>
<dbReference type="InterPro" id="IPR001841">
    <property type="entry name" value="Znf_RING"/>
</dbReference>
<dbReference type="Gene3D" id="3.30.40.10">
    <property type="entry name" value="Zinc/RING finger domain, C3HC4 (zinc finger)"/>
    <property type="match status" value="1"/>
</dbReference>
<dbReference type="Proteomes" id="UP000566819">
    <property type="component" value="Unassembled WGS sequence"/>
</dbReference>
<reference evidence="5 6" key="1">
    <citation type="submission" date="2020-03" db="EMBL/GenBank/DDBJ databases">
        <title>Draft Genome Sequence of Cudoniella acicularis.</title>
        <authorList>
            <person name="Buettner E."/>
            <person name="Kellner H."/>
        </authorList>
    </citation>
    <scope>NUCLEOTIDE SEQUENCE [LARGE SCALE GENOMIC DNA]</scope>
    <source>
        <strain evidence="5 6">DSM 108380</strain>
    </source>
</reference>
<comment type="caution">
    <text evidence="5">The sequence shown here is derived from an EMBL/GenBank/DDBJ whole genome shotgun (WGS) entry which is preliminary data.</text>
</comment>
<feature type="transmembrane region" description="Helical" evidence="3">
    <location>
        <begin position="16"/>
        <end position="36"/>
    </location>
</feature>
<dbReference type="Gene3D" id="3.20.20.140">
    <property type="entry name" value="Metal-dependent hydrolases"/>
    <property type="match status" value="1"/>
</dbReference>
<evidence type="ECO:0000313" key="5">
    <source>
        <dbReference type="EMBL" id="KAF4631864.1"/>
    </source>
</evidence>
<sequence length="1536" mass="169284">MAPAQPDNRDNTSSRLTISMAILVLLILIIIVVAWFTNRVQQQVISRAPVNLRSQRRLEEERCQTRMGNAYLLESVPVMRYSAKLLPKDSTRTSHPPRKQLRSKMSRGKQWIAQAGRAAINKAETSDDSHRTQDKLRSRREEGVLQKQQNAGQSGSHFDSPSCAICTENFVEGENVRILPCGHIYHRHCIDPWLLDLDGTCPLCRKPLQVLVSALNTLFLPPRQNATLFNESFIWLRPKSLNEDEKGYNFCPRASLPLFFSEMSEPNTEPAPSALVAAPAIPLVALTTETQPEEPVSQLQTPENDPVTNLPVTEEPPQYNSSPNDIKSTVEVTPVPVGQPETGEKSGIDPRCVPISSAHLDPVFVKCQFCGHEGMTRVRTLNGHTSQFVSLFIIKYLFRFISTSFTFFKLEIRLEANPKKGDDQRGSFNFDSKIMKTLSSQERSALAGQYFAPEGLYEYTKALPFLGTVTSNISSLTAGEWTEVILTYEVGGSGLADGAWIKGTFKFYSDWALFQTSDPTRDNYVSTEYVPNKLRPGQIPATVQSLSTRFDQKGHERPFQKAIIVDVVDGYMNPGDKIIIRLGDRRFGARGTRVQTFVEDNFLMRWYIDPVGTSRFAAIKPDIAFDIVPGIPAKLKISTPRLVRPGAPFPISVHAEDEWGNATRNQVGVSAILKIYNVETHEVVLEKTQRLLDSGWTYGHIRDTILSTPGDYTLTVVFKSISPTLPKVMALLTVANICPVPRPLFADLHVHSDDTVGTNSTSYNFSYARLIAGLDIVGYTANDFNITAAKWSSTVSKITSVNSKFPNSFLVFPGTEWCGNSAAGGDHNVVFLDDPFTNPPEFPLDKNGDVARSFEWNEDGPAELLPGAWPLDEVYATYAHSPESILMIPHVGGRRCNLAWHHPKLEKLLEIGSAWGIFEWLLRDALARGWKMGVCANSDEHRGRCGGGVPGTAVFGTKGGLTGVLAESLERGVVAAALRARRTFATTGERLVGLLFTEEGAIQGDDLVIPVGKHISAKYAILGEAGFSSLEAWDAKGCFFKRDLWEEVGGERSTWRKLRVTWGGARLYDRYKEAIWNGVITIAGEAKVADIQAFGGLLDVPEELVQKTSDRNVSFTTHTSGDFDGVNLLFNGEAFPEKIQVSGTLEGYVKVGDALKGNPHKTQPEFSLEASWEEALAPGGKSASVAGGADLHVTVEVVPDVQLPARVEAASAINQLKEAIRILNQRPQEDPGQEISDSTIAAVAGLALTEANWRTHMRGIKRMVEMRGGLSAFGCNPILRDKLCRVRADICGSVPSLSKPYLQMESRRVLQPSILRGCDDETERTLAPGFQAIYDDYGGFNSDLFDILCEASPFAYKLRGAPTFIGRPRHMAPNVSKQVYLTPHVALLFHDNRSVRLRSCSEFVFQEANPLDGVLNTKGCYVLKLSLLNNIPSKQIEMQSESINLIFTFVVFALLPQATAQIVTTSCNWACFQSGSPSTVVTCPPGLPTTNVQNIDVPPEYVCASPDTAITKGAAMTTVRVGYPWVGIRLGLLTYR</sequence>
<proteinExistence type="predicted"/>
<dbReference type="PROSITE" id="PS50089">
    <property type="entry name" value="ZF_RING_2"/>
    <property type="match status" value="1"/>
</dbReference>
<dbReference type="PANTHER" id="PTHR22765:SF416">
    <property type="entry name" value="E3 UBIQUITIN-PROTEIN LIGASE GODZILLA"/>
    <property type="match status" value="1"/>
</dbReference>
<dbReference type="GO" id="GO:0006511">
    <property type="term" value="P:ubiquitin-dependent protein catabolic process"/>
    <property type="evidence" value="ECO:0007669"/>
    <property type="project" value="TreeGrafter"/>
</dbReference>
<dbReference type="SUPFAM" id="SSF89550">
    <property type="entry name" value="PHP domain-like"/>
    <property type="match status" value="1"/>
</dbReference>
<keyword evidence="3" id="KW-0812">Transmembrane</keyword>
<keyword evidence="3" id="KW-1133">Transmembrane helix</keyword>
<evidence type="ECO:0000256" key="3">
    <source>
        <dbReference type="SAM" id="Phobius"/>
    </source>
</evidence>
<dbReference type="GO" id="GO:0008270">
    <property type="term" value="F:zinc ion binding"/>
    <property type="evidence" value="ECO:0007669"/>
    <property type="project" value="UniProtKB-KW"/>
</dbReference>
<feature type="compositionally biased region" description="Polar residues" evidence="2">
    <location>
        <begin position="318"/>
        <end position="329"/>
    </location>
</feature>
<name>A0A8H4RKT2_9HELO</name>
<dbReference type="Pfam" id="PF13639">
    <property type="entry name" value="zf-RING_2"/>
    <property type="match status" value="1"/>
</dbReference>
<feature type="region of interest" description="Disordered" evidence="2">
    <location>
        <begin position="291"/>
        <end position="329"/>
    </location>
</feature>
<protein>
    <recommendedName>
        <fullName evidence="4">RING-type domain-containing protein</fullName>
    </recommendedName>
</protein>
<dbReference type="InterPro" id="IPR051826">
    <property type="entry name" value="E3_ubiquitin-ligase_domain"/>
</dbReference>
<evidence type="ECO:0000256" key="1">
    <source>
        <dbReference type="PROSITE-ProRule" id="PRU00175"/>
    </source>
</evidence>